<dbReference type="GO" id="GO:0030313">
    <property type="term" value="C:cell envelope"/>
    <property type="evidence" value="ECO:0007669"/>
    <property type="project" value="UniProtKB-SubCell"/>
</dbReference>
<dbReference type="Proteomes" id="UP000000939">
    <property type="component" value="Chromosome"/>
</dbReference>
<keyword evidence="6" id="KW-1185">Reference proteome</keyword>
<dbReference type="RefSeq" id="WP_013134179.1">
    <property type="nucleotide sequence ID" value="NC_014166.1"/>
</dbReference>
<gene>
    <name evidence="5" type="ordered locus">Arnit_0368</name>
</gene>
<evidence type="ECO:0000256" key="1">
    <source>
        <dbReference type="ARBA" id="ARBA00004196"/>
    </source>
</evidence>
<dbReference type="HOGENOM" id="CLU_942150_0_0_7"/>
<feature type="domain" description="Imelysin-like" evidence="4">
    <location>
        <begin position="51"/>
        <end position="253"/>
    </location>
</feature>
<keyword evidence="2 3" id="KW-0732">Signal</keyword>
<evidence type="ECO:0000259" key="4">
    <source>
        <dbReference type="Pfam" id="PF09375"/>
    </source>
</evidence>
<dbReference type="EMBL" id="CP001999">
    <property type="protein sequence ID" value="ADG92034.1"/>
    <property type="molecule type" value="Genomic_DNA"/>
</dbReference>
<dbReference type="AlphaFoldDB" id="D5V5J8"/>
<evidence type="ECO:0000313" key="6">
    <source>
        <dbReference type="Proteomes" id="UP000000939"/>
    </source>
</evidence>
<dbReference type="OrthoDB" id="5365401at2"/>
<feature type="chain" id="PRO_5003078131" description="Imelysin-like domain-containing protein" evidence="3">
    <location>
        <begin position="18"/>
        <end position="295"/>
    </location>
</feature>
<reference evidence="5 6" key="1">
    <citation type="journal article" date="2010" name="Stand. Genomic Sci.">
        <title>Complete genome sequence of Arcobacter nitrofigilis type strain (CI).</title>
        <authorList>
            <person name="Pati A."/>
            <person name="Gronow S."/>
            <person name="Lapidus A."/>
            <person name="Copeland A."/>
            <person name="Glavina Del Rio T."/>
            <person name="Nolan M."/>
            <person name="Lucas S."/>
            <person name="Tice H."/>
            <person name="Cheng J.F."/>
            <person name="Han C."/>
            <person name="Chertkov O."/>
            <person name="Bruce D."/>
            <person name="Tapia R."/>
            <person name="Goodwin L."/>
            <person name="Pitluck S."/>
            <person name="Liolios K."/>
            <person name="Ivanova N."/>
            <person name="Mavromatis K."/>
            <person name="Chen A."/>
            <person name="Palaniappan K."/>
            <person name="Land M."/>
            <person name="Hauser L."/>
            <person name="Chang Y.J."/>
            <person name="Jeffries C.D."/>
            <person name="Detter J.C."/>
            <person name="Rohde M."/>
            <person name="Goker M."/>
            <person name="Bristow J."/>
            <person name="Eisen J.A."/>
            <person name="Markowitz V."/>
            <person name="Hugenholtz P."/>
            <person name="Klenk H.P."/>
            <person name="Kyrpides N.C."/>
        </authorList>
    </citation>
    <scope>NUCLEOTIDE SEQUENCE [LARGE SCALE GENOMIC DNA]</scope>
    <source>
        <strain evidence="6">ATCC 33309 / DSM 7299 / CCUG 15893 / LMG 7604 / NCTC 12251 / CI</strain>
    </source>
</reference>
<dbReference type="Gene3D" id="1.20.1420.20">
    <property type="entry name" value="M75 peptidase, HXXE motif"/>
    <property type="match status" value="1"/>
</dbReference>
<evidence type="ECO:0000256" key="2">
    <source>
        <dbReference type="ARBA" id="ARBA00022729"/>
    </source>
</evidence>
<evidence type="ECO:0000256" key="3">
    <source>
        <dbReference type="SAM" id="SignalP"/>
    </source>
</evidence>
<protein>
    <recommendedName>
        <fullName evidence="4">Imelysin-like domain-containing protein</fullName>
    </recommendedName>
</protein>
<comment type="subcellular location">
    <subcellularLocation>
        <location evidence="1">Cell envelope</location>
    </subcellularLocation>
</comment>
<feature type="signal peptide" evidence="3">
    <location>
        <begin position="1"/>
        <end position="17"/>
    </location>
</feature>
<dbReference type="eggNOG" id="ENOG5033V77">
    <property type="taxonomic scope" value="Bacteria"/>
</dbReference>
<dbReference type="STRING" id="572480.Arnit_0368"/>
<dbReference type="InterPro" id="IPR038352">
    <property type="entry name" value="Imelysin_sf"/>
</dbReference>
<evidence type="ECO:0000313" key="5">
    <source>
        <dbReference type="EMBL" id="ADG92034.1"/>
    </source>
</evidence>
<organism evidence="5 6">
    <name type="scientific">Arcobacter nitrofigilis (strain ATCC 33309 / DSM 7299 / CCUG 15893 / LMG 7604 / NCTC 12251 / CI)</name>
    <name type="common">Campylobacter nitrofigilis</name>
    <dbReference type="NCBI Taxonomy" id="572480"/>
    <lineage>
        <taxon>Bacteria</taxon>
        <taxon>Pseudomonadati</taxon>
        <taxon>Campylobacterota</taxon>
        <taxon>Epsilonproteobacteria</taxon>
        <taxon>Campylobacterales</taxon>
        <taxon>Arcobacteraceae</taxon>
        <taxon>Arcobacter</taxon>
    </lineage>
</organism>
<accession>D5V5J8</accession>
<dbReference type="Pfam" id="PF09375">
    <property type="entry name" value="Peptidase_M75"/>
    <property type="match status" value="1"/>
</dbReference>
<sequence precursor="true">MKKIFLILIISFMSLFAKDTMLDSILKNVSIVNVDNTIKDAQILKKDYSAKNFTKFIKSWKKVEAFYFAGDIDDNYIDTPRYIDVFHNLKENLDVQMQRVIDSNDEPQIALFKNSFKTVNALEYVLFNDKTITKREKAIADVILDSIISNLKDIKEVYEGYLTRTKKDDLWENSLVMNTLIASTYKLKEWRIKVPHKEQEYILSNNTNAAIVAILEANEEIIGEQKYYNFANMAKENGAKKETIEAQALLNKALKLAKNNSKDLYNAVNELHISYFLSLIEQLSITAKILEADGD</sequence>
<name>D5V5J8_ARCNC</name>
<proteinExistence type="predicted"/>
<dbReference type="KEGG" id="ant:Arnit_0368"/>
<dbReference type="InterPro" id="IPR018976">
    <property type="entry name" value="Imelysin-like"/>
</dbReference>